<evidence type="ECO:0000313" key="4">
    <source>
        <dbReference type="RefSeq" id="XP_058978771.1"/>
    </source>
</evidence>
<organism evidence="2 4">
    <name type="scientific">Musca domestica</name>
    <name type="common">House fly</name>
    <dbReference type="NCBI Taxonomy" id="7370"/>
    <lineage>
        <taxon>Eukaryota</taxon>
        <taxon>Metazoa</taxon>
        <taxon>Ecdysozoa</taxon>
        <taxon>Arthropoda</taxon>
        <taxon>Hexapoda</taxon>
        <taxon>Insecta</taxon>
        <taxon>Pterygota</taxon>
        <taxon>Neoptera</taxon>
        <taxon>Endopterygota</taxon>
        <taxon>Diptera</taxon>
        <taxon>Brachycera</taxon>
        <taxon>Muscomorpha</taxon>
        <taxon>Muscoidea</taxon>
        <taxon>Muscidae</taxon>
        <taxon>Musca</taxon>
    </lineage>
</organism>
<dbReference type="InterPro" id="IPR043502">
    <property type="entry name" value="DNA/RNA_pol_sf"/>
</dbReference>
<reference evidence="3 4" key="1">
    <citation type="submission" date="2025-05" db="UniProtKB">
        <authorList>
            <consortium name="RefSeq"/>
        </authorList>
    </citation>
    <scope>IDENTIFICATION</scope>
    <source>
        <strain evidence="3 4">Aabys</strain>
        <tissue evidence="3 4">Whole body</tissue>
    </source>
</reference>
<name>A0ABM3UZ09_MUSDO</name>
<dbReference type="Proteomes" id="UP001652621">
    <property type="component" value="Unplaced"/>
</dbReference>
<evidence type="ECO:0000313" key="2">
    <source>
        <dbReference type="Proteomes" id="UP001652621"/>
    </source>
</evidence>
<keyword evidence="2" id="KW-1185">Reference proteome</keyword>
<dbReference type="Pfam" id="PF00078">
    <property type="entry name" value="RVT_1"/>
    <property type="match status" value="1"/>
</dbReference>
<feature type="domain" description="Reverse transcriptase" evidence="1">
    <location>
        <begin position="103"/>
        <end position="207"/>
    </location>
</feature>
<dbReference type="RefSeq" id="XP_058978770.1">
    <property type="nucleotide sequence ID" value="XM_059122787.1"/>
</dbReference>
<dbReference type="RefSeq" id="XP_058978772.1">
    <property type="nucleotide sequence ID" value="XM_059122789.1"/>
</dbReference>
<dbReference type="InterPro" id="IPR036397">
    <property type="entry name" value="RNaseH_sf"/>
</dbReference>
<evidence type="ECO:0000313" key="3">
    <source>
        <dbReference type="RefSeq" id="XP_058978770.1"/>
    </source>
</evidence>
<accession>A0ABM3UZ09</accession>
<dbReference type="InterPro" id="IPR000477">
    <property type="entry name" value="RT_dom"/>
</dbReference>
<dbReference type="RefSeq" id="XP_058978771.1">
    <property type="nucleotide sequence ID" value="XM_059122788.1"/>
</dbReference>
<dbReference type="InterPro" id="IPR008042">
    <property type="entry name" value="Retrotrans_Pao"/>
</dbReference>
<dbReference type="GeneID" id="109614484"/>
<gene>
    <name evidence="3 4 5" type="primary">LOC109614484</name>
</gene>
<proteinExistence type="predicted"/>
<protein>
    <submittedName>
        <fullName evidence="3 4">Uncharacterized protein LOC109614484</fullName>
    </submittedName>
</protein>
<evidence type="ECO:0000313" key="5">
    <source>
        <dbReference type="RefSeq" id="XP_058978772.1"/>
    </source>
</evidence>
<dbReference type="SUPFAM" id="SSF56672">
    <property type="entry name" value="DNA/RNA polymerases"/>
    <property type="match status" value="1"/>
</dbReference>
<dbReference type="PANTHER" id="PTHR47331">
    <property type="entry name" value="PHD-TYPE DOMAIN-CONTAINING PROTEIN"/>
    <property type="match status" value="1"/>
</dbReference>
<dbReference type="Pfam" id="PF05380">
    <property type="entry name" value="Peptidase_A17"/>
    <property type="match status" value="1"/>
</dbReference>
<dbReference type="Gene3D" id="3.30.420.10">
    <property type="entry name" value="Ribonuclease H-like superfamily/Ribonuclease H"/>
    <property type="match status" value="1"/>
</dbReference>
<evidence type="ECO:0000259" key="1">
    <source>
        <dbReference type="Pfam" id="PF00078"/>
    </source>
</evidence>
<sequence>MALKRLYSVEDKMARDSDYGSAYCKKINDYISKNYCRKVEVNELLLNPQRVFYLPHFGVKNVNKIGIRIVFDAAAEVKNVSLNKCLLSEPNMNNSLISTIFREAPIAACGDIKKMFHQVKIAKDDQDCQRFLWRNGDKNKRVETFVMQRLIFGATCSPTIAQYVKNMNANMFVKESLRAVEAIVNRHYVDDYVDCFQNKEEAAEMVSEAGINVSFVMGKSACAPTRYHTIPKLELQTAVMAVRMKDLFVSNHVKSINNIYFWTDSHTVIRWIQSDHRKYKQYVANRVAENLDSSEMHNWKWCPGILNPADETTRAKFPIRYKVHGRWKNGLYVFLNFNGLQEIILKMFWMPVTLS</sequence>